<keyword evidence="1" id="KW-1133">Transmembrane helix</keyword>
<reference evidence="3" key="2">
    <citation type="journal article" date="2007" name="PLoS Biol.">
        <title>Survey sequencing and comparative analysis of the elephant shark (Callorhinchus milii) genome.</title>
        <authorList>
            <person name="Venkatesh B."/>
            <person name="Kirkness E.F."/>
            <person name="Loh Y.H."/>
            <person name="Halpern A.L."/>
            <person name="Lee A.P."/>
            <person name="Johnson J."/>
            <person name="Dandona N."/>
            <person name="Viswanathan L.D."/>
            <person name="Tay A."/>
            <person name="Venter J.C."/>
            <person name="Strausberg R.L."/>
            <person name="Brenner S."/>
        </authorList>
    </citation>
    <scope>NUCLEOTIDE SEQUENCE [LARGE SCALE GENOMIC DNA]</scope>
</reference>
<dbReference type="Ensembl" id="ENSCMIT00000012121.1">
    <property type="protein sequence ID" value="ENSCMIP00000011836.1"/>
    <property type="gene ID" value="ENSCMIG00000006113.1"/>
</dbReference>
<evidence type="ECO:0000256" key="1">
    <source>
        <dbReference type="SAM" id="Phobius"/>
    </source>
</evidence>
<organism evidence="2 3">
    <name type="scientific">Callorhinchus milii</name>
    <name type="common">Ghost shark</name>
    <dbReference type="NCBI Taxonomy" id="7868"/>
    <lineage>
        <taxon>Eukaryota</taxon>
        <taxon>Metazoa</taxon>
        <taxon>Chordata</taxon>
        <taxon>Craniata</taxon>
        <taxon>Vertebrata</taxon>
        <taxon>Chondrichthyes</taxon>
        <taxon>Holocephali</taxon>
        <taxon>Chimaeriformes</taxon>
        <taxon>Callorhinchidae</taxon>
        <taxon>Callorhinchus</taxon>
    </lineage>
</organism>
<keyword evidence="3" id="KW-1185">Reference proteome</keyword>
<name>A0A4W3H7W3_CALMI</name>
<feature type="transmembrane region" description="Helical" evidence="1">
    <location>
        <begin position="41"/>
        <end position="62"/>
    </location>
</feature>
<protein>
    <recommendedName>
        <fullName evidence="4">Neurexin/syndecan/glycophorin C domain-containing protein</fullName>
    </recommendedName>
</protein>
<keyword evidence="1" id="KW-0812">Transmembrane</keyword>
<gene>
    <name evidence="2" type="primary">LOC103171621</name>
</gene>
<sequence>MVPSEGRQIVVFSRLSCSLVPPGVQDQLTTPWSDTEHINTVIIGAVITILVVSILCLAGLVCRYMHHQKGSYITYEHSSEEDVTSLRIKEIPREEKMEYFM</sequence>
<dbReference type="InParanoid" id="A0A4W3H7W3"/>
<dbReference type="AlphaFoldDB" id="A0A4W3H7W3"/>
<reference evidence="3" key="3">
    <citation type="journal article" date="2014" name="Nature">
        <title>Elephant shark genome provides unique insights into gnathostome evolution.</title>
        <authorList>
            <consortium name="International Elephant Shark Genome Sequencing Consortium"/>
            <person name="Venkatesh B."/>
            <person name="Lee A.P."/>
            <person name="Ravi V."/>
            <person name="Maurya A.K."/>
            <person name="Lian M.M."/>
            <person name="Swann J.B."/>
            <person name="Ohta Y."/>
            <person name="Flajnik M.F."/>
            <person name="Sutoh Y."/>
            <person name="Kasahara M."/>
            <person name="Hoon S."/>
            <person name="Gangu V."/>
            <person name="Roy S.W."/>
            <person name="Irimia M."/>
            <person name="Korzh V."/>
            <person name="Kondrychyn I."/>
            <person name="Lim Z.W."/>
            <person name="Tay B.H."/>
            <person name="Tohari S."/>
            <person name="Kong K.W."/>
            <person name="Ho S."/>
            <person name="Lorente-Galdos B."/>
            <person name="Quilez J."/>
            <person name="Marques-Bonet T."/>
            <person name="Raney B.J."/>
            <person name="Ingham P.W."/>
            <person name="Tay A."/>
            <person name="Hillier L.W."/>
            <person name="Minx P."/>
            <person name="Boehm T."/>
            <person name="Wilson R.K."/>
            <person name="Brenner S."/>
            <person name="Warren W.C."/>
        </authorList>
    </citation>
    <scope>NUCLEOTIDE SEQUENCE [LARGE SCALE GENOMIC DNA]</scope>
</reference>
<accession>A0A4W3H7W3</accession>
<evidence type="ECO:0008006" key="4">
    <source>
        <dbReference type="Google" id="ProtNLM"/>
    </source>
</evidence>
<reference evidence="2" key="5">
    <citation type="submission" date="2025-09" db="UniProtKB">
        <authorList>
            <consortium name="Ensembl"/>
        </authorList>
    </citation>
    <scope>IDENTIFICATION</scope>
</reference>
<reference evidence="2" key="4">
    <citation type="submission" date="2025-08" db="UniProtKB">
        <authorList>
            <consortium name="Ensembl"/>
        </authorList>
    </citation>
    <scope>IDENTIFICATION</scope>
</reference>
<evidence type="ECO:0000313" key="3">
    <source>
        <dbReference type="Proteomes" id="UP000314986"/>
    </source>
</evidence>
<keyword evidence="1" id="KW-0472">Membrane</keyword>
<evidence type="ECO:0000313" key="2">
    <source>
        <dbReference type="Ensembl" id="ENSCMIP00000011836.1"/>
    </source>
</evidence>
<dbReference type="Proteomes" id="UP000314986">
    <property type="component" value="Unassembled WGS sequence"/>
</dbReference>
<proteinExistence type="predicted"/>
<reference evidence="3" key="1">
    <citation type="journal article" date="2006" name="Science">
        <title>Ancient noncoding elements conserved in the human genome.</title>
        <authorList>
            <person name="Venkatesh B."/>
            <person name="Kirkness E.F."/>
            <person name="Loh Y.H."/>
            <person name="Halpern A.L."/>
            <person name="Lee A.P."/>
            <person name="Johnson J."/>
            <person name="Dandona N."/>
            <person name="Viswanathan L.D."/>
            <person name="Tay A."/>
            <person name="Venter J.C."/>
            <person name="Strausberg R.L."/>
            <person name="Brenner S."/>
        </authorList>
    </citation>
    <scope>NUCLEOTIDE SEQUENCE [LARGE SCALE GENOMIC DNA]</scope>
</reference>